<name>C0RBU6_9SPIR</name>
<evidence type="ECO:0000256" key="1">
    <source>
        <dbReference type="SAM" id="Phobius"/>
    </source>
</evidence>
<dbReference type="HOGENOM" id="CLU_1227977_0_0_12"/>
<feature type="transmembrane region" description="Helical" evidence="1">
    <location>
        <begin position="82"/>
        <end position="104"/>
    </location>
</feature>
<keyword evidence="1" id="KW-0472">Membrane</keyword>
<dbReference type="OrthoDB" id="352995at2"/>
<geneLocation type="plasmid" evidence="2 3">
    <name>A14S_lp36</name>
</geneLocation>
<sequence>MFLILILIFSVSLFLNFGLVRNYLFNFVNPQNRRKIGENFYFYLLQNIINTFIYSICFIINFDDIKNSWVLNFDFLDVGLSFFLLYLSIINILGYYFLLYFKVLRNSAVEFFGKSLHCDIICLVFSLFEIIFSLGFFLPFLKQYNFCNYIILLIGVLVYSFLCLNSRIFILKISFWSVILNGVLYLLVFFYLALNFIYIDNIFPSLISFIFISCWNVIYKRTTQKI</sequence>
<feature type="transmembrane region" description="Helical" evidence="1">
    <location>
        <begin position="202"/>
        <end position="219"/>
    </location>
</feature>
<dbReference type="Proteomes" id="UP000003481">
    <property type="component" value="Plasmid A14S_lp36"/>
</dbReference>
<proteinExistence type="predicted"/>
<feature type="transmembrane region" description="Helical" evidence="1">
    <location>
        <begin position="6"/>
        <end position="28"/>
    </location>
</feature>
<organism evidence="2 3">
    <name type="scientific">Borreliella spielmanii A14S</name>
    <dbReference type="NCBI Taxonomy" id="498742"/>
    <lineage>
        <taxon>Bacteria</taxon>
        <taxon>Pseudomonadati</taxon>
        <taxon>Spirochaetota</taxon>
        <taxon>Spirochaetia</taxon>
        <taxon>Spirochaetales</taxon>
        <taxon>Borreliaceae</taxon>
        <taxon>Borreliella</taxon>
    </lineage>
</organism>
<accession>C0RBU6</accession>
<protein>
    <submittedName>
        <fullName evidence="2">Putative A 'c was inserted after nt 369</fullName>
    </submittedName>
</protein>
<dbReference type="RefSeq" id="WP_012666002.1">
    <property type="nucleotide sequence ID" value="NC_012190.1"/>
</dbReference>
<dbReference type="EMBL" id="CP001466">
    <property type="protein sequence ID" value="ACN53212.1"/>
    <property type="molecule type" value="Genomic_DNA"/>
</dbReference>
<feature type="transmembrane region" description="Helical" evidence="1">
    <location>
        <begin position="116"/>
        <end position="140"/>
    </location>
</feature>
<gene>
    <name evidence="2" type="ORF">BSPA14S_K0036</name>
</gene>
<evidence type="ECO:0000313" key="3">
    <source>
        <dbReference type="Proteomes" id="UP000003481"/>
    </source>
</evidence>
<evidence type="ECO:0000313" key="2">
    <source>
        <dbReference type="EMBL" id="ACN53212.1"/>
    </source>
</evidence>
<keyword evidence="2" id="KW-0614">Plasmid</keyword>
<feature type="transmembrane region" description="Helical" evidence="1">
    <location>
        <begin position="176"/>
        <end position="196"/>
    </location>
</feature>
<dbReference type="AlphaFoldDB" id="C0RBU6"/>
<feature type="transmembrane region" description="Helical" evidence="1">
    <location>
        <begin position="146"/>
        <end position="164"/>
    </location>
</feature>
<keyword evidence="1" id="KW-0812">Transmembrane</keyword>
<reference evidence="2 3" key="1">
    <citation type="journal article" date="2012" name="J. Bacteriol.">
        <title>Whole-Genome Sequences of Borrelia bissettii, Borrelia valaisiana, and Borrelia spielmanii.</title>
        <authorList>
            <person name="Schutzer S.E."/>
            <person name="Fraser-Liggett C.M."/>
            <person name="Qiu W.G."/>
            <person name="Kraiczy P."/>
            <person name="Mongodin E.F."/>
            <person name="Dunn J.J."/>
            <person name="Luft B.J."/>
            <person name="Casjens S.R."/>
        </authorList>
    </citation>
    <scope>NUCLEOTIDE SEQUENCE [LARGE SCALE GENOMIC DNA]</scope>
    <source>
        <strain evidence="2 3">A14S</strain>
        <plasmid evidence="2 3">A14S_lp36</plasmid>
    </source>
</reference>
<feature type="transmembrane region" description="Helical" evidence="1">
    <location>
        <begin position="40"/>
        <end position="62"/>
    </location>
</feature>
<keyword evidence="1" id="KW-1133">Transmembrane helix</keyword>